<gene>
    <name evidence="2" type="ORF">SSS_6351</name>
</gene>
<dbReference type="CDD" id="cd01673">
    <property type="entry name" value="dNK"/>
    <property type="match status" value="1"/>
</dbReference>
<evidence type="ECO:0000313" key="4">
    <source>
        <dbReference type="Proteomes" id="UP000070412"/>
    </source>
</evidence>
<dbReference type="Proteomes" id="UP000070412">
    <property type="component" value="Unassembled WGS sequence"/>
</dbReference>
<dbReference type="Pfam" id="PF01712">
    <property type="entry name" value="dNK"/>
    <property type="match status" value="1"/>
</dbReference>
<dbReference type="PANTHER" id="PTHR10513:SF24">
    <property type="entry name" value="THYMIDINE KINASE 2, MITOCHONDRIAL"/>
    <property type="match status" value="1"/>
</dbReference>
<dbReference type="GO" id="GO:0019136">
    <property type="term" value="F:deoxynucleoside kinase activity"/>
    <property type="evidence" value="ECO:0007669"/>
    <property type="project" value="TreeGrafter"/>
</dbReference>
<dbReference type="InterPro" id="IPR031314">
    <property type="entry name" value="DNK_dom"/>
</dbReference>
<dbReference type="GO" id="GO:0005739">
    <property type="term" value="C:mitochondrion"/>
    <property type="evidence" value="ECO:0007669"/>
    <property type="project" value="TreeGrafter"/>
</dbReference>
<name>A0A834RE80_SARSC</name>
<reference evidence="4" key="1">
    <citation type="journal article" date="2020" name="PLoS Negl. Trop. Dis.">
        <title>High-quality nuclear genome for Sarcoptes scabiei-A critical resource for a neglected parasite.</title>
        <authorList>
            <person name="Korhonen P.K."/>
            <person name="Gasser R.B."/>
            <person name="Ma G."/>
            <person name="Wang T."/>
            <person name="Stroehlein A.J."/>
            <person name="Young N.D."/>
            <person name="Ang C.S."/>
            <person name="Fernando D.D."/>
            <person name="Lu H.C."/>
            <person name="Taylor S."/>
            <person name="Reynolds S.L."/>
            <person name="Mofiz E."/>
            <person name="Najaraj S.H."/>
            <person name="Gowda H."/>
            <person name="Madugundu A."/>
            <person name="Renuse S."/>
            <person name="Holt D."/>
            <person name="Pandey A."/>
            <person name="Papenfuss A.T."/>
            <person name="Fischer K."/>
        </authorList>
    </citation>
    <scope>NUCLEOTIDE SEQUENCE [LARGE SCALE GENOMIC DNA]</scope>
</reference>
<dbReference type="InterPro" id="IPR027417">
    <property type="entry name" value="P-loop_NTPase"/>
</dbReference>
<dbReference type="SUPFAM" id="SSF52540">
    <property type="entry name" value="P-loop containing nucleoside triphosphate hydrolases"/>
    <property type="match status" value="1"/>
</dbReference>
<evidence type="ECO:0000313" key="3">
    <source>
        <dbReference type="EnsemblMetazoa" id="KAF7495289.1"/>
    </source>
</evidence>
<dbReference type="Gene3D" id="3.40.50.300">
    <property type="entry name" value="P-loop containing nucleotide triphosphate hydrolases"/>
    <property type="match status" value="1"/>
</dbReference>
<sequence length="345" mass="40555">MKPPNFLHTIVRVSCIRSHRNECHRFPLFHSTHHLHHRSIIERNKQLIAKNSLQTNLFRRNLSKILTMEQFLIDPKATKLDDDSDDTEKIIVTNKNNNLVDSIDYKRSDFYYRPQMLLSIKKPSIDPKKVLKIIVEGNIGSGKTTFLSIFSKICSVKAGHHLVVPEPVDLWRNVGGVNIFQLLADDPKRWSFTFQSYVQLTMLKIHEMMPSKGNVKIMERSLFSARYCFVENLYQRQLIDDCEYQILDQWFQNSIESVPVDLIIYLRTDPDIVYRRIQQRGRPEESKITLEYLRSLNELHDDWLVRKKFPVPVPVVTIDANIPLEKIMPIYQEKTGGILQDHRFI</sequence>
<feature type="domain" description="Deoxynucleoside kinase" evidence="1">
    <location>
        <begin position="133"/>
        <end position="321"/>
    </location>
</feature>
<reference evidence="3" key="3">
    <citation type="submission" date="2022-06" db="UniProtKB">
        <authorList>
            <consortium name="EnsemblMetazoa"/>
        </authorList>
    </citation>
    <scope>IDENTIFICATION</scope>
</reference>
<protein>
    <submittedName>
        <fullName evidence="2">Deoxynucleoside kinase</fullName>
    </submittedName>
</protein>
<dbReference type="EMBL" id="WVUK01000049">
    <property type="protein sequence ID" value="KAF7495289.1"/>
    <property type="molecule type" value="Genomic_DNA"/>
</dbReference>
<dbReference type="PANTHER" id="PTHR10513">
    <property type="entry name" value="DEOXYNUCLEOSIDE KINASE"/>
    <property type="match status" value="1"/>
</dbReference>
<proteinExistence type="predicted"/>
<dbReference type="OrthoDB" id="567086at2759"/>
<dbReference type="AlphaFoldDB" id="A0A834RE80"/>
<evidence type="ECO:0000259" key="1">
    <source>
        <dbReference type="Pfam" id="PF01712"/>
    </source>
</evidence>
<organism evidence="2">
    <name type="scientific">Sarcoptes scabiei</name>
    <name type="common">Itch mite</name>
    <name type="synonym">Acarus scabiei</name>
    <dbReference type="NCBI Taxonomy" id="52283"/>
    <lineage>
        <taxon>Eukaryota</taxon>
        <taxon>Metazoa</taxon>
        <taxon>Ecdysozoa</taxon>
        <taxon>Arthropoda</taxon>
        <taxon>Chelicerata</taxon>
        <taxon>Arachnida</taxon>
        <taxon>Acari</taxon>
        <taxon>Acariformes</taxon>
        <taxon>Sarcoptiformes</taxon>
        <taxon>Astigmata</taxon>
        <taxon>Psoroptidia</taxon>
        <taxon>Sarcoptoidea</taxon>
        <taxon>Sarcoptidae</taxon>
        <taxon>Sarcoptinae</taxon>
        <taxon>Sarcoptes</taxon>
    </lineage>
</organism>
<keyword evidence="4" id="KW-1185">Reference proteome</keyword>
<dbReference type="InterPro" id="IPR050566">
    <property type="entry name" value="Deoxyribonucleoside_kinase"/>
</dbReference>
<evidence type="ECO:0000313" key="2">
    <source>
        <dbReference type="EMBL" id="KAF7495289.1"/>
    </source>
</evidence>
<reference evidence="2" key="2">
    <citation type="submission" date="2020-01" db="EMBL/GenBank/DDBJ databases">
        <authorList>
            <person name="Korhonen P.K.K."/>
            <person name="Guangxu M.G."/>
            <person name="Wang T.W."/>
            <person name="Stroehlein A.J.S."/>
            <person name="Young N.D."/>
            <person name="Ang C.-S.A."/>
            <person name="Fernando D.W.F."/>
            <person name="Lu H.L."/>
            <person name="Taylor S.T."/>
            <person name="Ehtesham M.E.M."/>
            <person name="Najaraj S.H.N."/>
            <person name="Harsha G.H.G."/>
            <person name="Madugundu A.M."/>
            <person name="Renuse S.R."/>
            <person name="Holt D.H."/>
            <person name="Pandey A.P."/>
            <person name="Papenfuss A.P."/>
            <person name="Gasser R.B.G."/>
            <person name="Fischer K.F."/>
        </authorList>
    </citation>
    <scope>NUCLEOTIDE SEQUENCE</scope>
    <source>
        <strain evidence="2">SSS_KF_BRIS2020</strain>
    </source>
</reference>
<accession>A0A834RE80</accession>
<dbReference type="EnsemblMetazoa" id="SSS_6351s_mrna">
    <property type="protein sequence ID" value="KAF7495289.1"/>
    <property type="gene ID" value="SSS_6351"/>
</dbReference>
<keyword evidence="2" id="KW-0418">Kinase</keyword>
<keyword evidence="2" id="KW-0808">Transferase</keyword>